<protein>
    <submittedName>
        <fullName evidence="2">Uncharacterized protein</fullName>
    </submittedName>
</protein>
<organism evidence="2 3">
    <name type="scientific">Galdieria sulphuraria</name>
    <name type="common">Red alga</name>
    <dbReference type="NCBI Taxonomy" id="130081"/>
    <lineage>
        <taxon>Eukaryota</taxon>
        <taxon>Rhodophyta</taxon>
        <taxon>Bangiophyceae</taxon>
        <taxon>Galdieriales</taxon>
        <taxon>Galdieriaceae</taxon>
        <taxon>Galdieria</taxon>
    </lineage>
</organism>
<dbReference type="OrthoDB" id="10428557at2759"/>
<dbReference type="RefSeq" id="XP_005708771.1">
    <property type="nucleotide sequence ID" value="XM_005708714.1"/>
</dbReference>
<proteinExistence type="predicted"/>
<dbReference type="AlphaFoldDB" id="M2W8P8"/>
<dbReference type="GeneID" id="17090843"/>
<feature type="compositionally biased region" description="Basic and acidic residues" evidence="1">
    <location>
        <begin position="11"/>
        <end position="26"/>
    </location>
</feature>
<dbReference type="Gramene" id="EME32251">
    <property type="protein sequence ID" value="EME32251"/>
    <property type="gene ID" value="Gasu_06600"/>
</dbReference>
<dbReference type="Proteomes" id="UP000030680">
    <property type="component" value="Unassembled WGS sequence"/>
</dbReference>
<feature type="compositionally biased region" description="Polar residues" evidence="1">
    <location>
        <begin position="1"/>
        <end position="10"/>
    </location>
</feature>
<evidence type="ECO:0000256" key="1">
    <source>
        <dbReference type="SAM" id="MobiDB-lite"/>
    </source>
</evidence>
<gene>
    <name evidence="2" type="ORF">Gasu_06600</name>
</gene>
<evidence type="ECO:0000313" key="3">
    <source>
        <dbReference type="Proteomes" id="UP000030680"/>
    </source>
</evidence>
<dbReference type="EMBL" id="KB454487">
    <property type="protein sequence ID" value="EME32251.1"/>
    <property type="molecule type" value="Genomic_DNA"/>
</dbReference>
<name>M2W8P8_GALSU</name>
<sequence>MEKSQQINSDSSEKLDQKDSKERVTQHVEQQTEEQSRKSNYLVLDWSEESLEPVSADSYVFSTEQALAALTISNEKPNIKLDSKKDERQERCRTCLPGSKNVLTAPSVRISEDSGKIDDKSNKVEEHHTAPLEDLNLATTTVTAIEGRGKKTSAPKQTTQTVERGAWKEEWLSKGIKAFEISCRSSDAKLCEVKDILRLPGLLFVDIDKDTFIAAYRSVEKAQRSITRLSTTLALTITPIMEASEKSQKIFLEKCPPSNRPPKTTVVAERLIFRSLGLSTAAASGKTVER</sequence>
<evidence type="ECO:0000313" key="2">
    <source>
        <dbReference type="EMBL" id="EME32251.1"/>
    </source>
</evidence>
<reference evidence="3" key="1">
    <citation type="journal article" date="2013" name="Science">
        <title>Gene transfer from bacteria and archaea facilitated evolution of an extremophilic eukaryote.</title>
        <authorList>
            <person name="Schonknecht G."/>
            <person name="Chen W.H."/>
            <person name="Ternes C.M."/>
            <person name="Barbier G.G."/>
            <person name="Shrestha R.P."/>
            <person name="Stanke M."/>
            <person name="Brautigam A."/>
            <person name="Baker B.J."/>
            <person name="Banfield J.F."/>
            <person name="Garavito R.M."/>
            <person name="Carr K."/>
            <person name="Wilkerson C."/>
            <person name="Rensing S.A."/>
            <person name="Gagneul D."/>
            <person name="Dickenson N.E."/>
            <person name="Oesterhelt C."/>
            <person name="Lercher M.J."/>
            <person name="Weber A.P."/>
        </authorList>
    </citation>
    <scope>NUCLEOTIDE SEQUENCE [LARGE SCALE GENOMIC DNA]</scope>
    <source>
        <strain evidence="3">074W</strain>
    </source>
</reference>
<feature type="region of interest" description="Disordered" evidence="1">
    <location>
        <begin position="1"/>
        <end position="40"/>
    </location>
</feature>
<dbReference type="KEGG" id="gsl:Gasu_06600"/>
<accession>M2W8P8</accession>
<keyword evidence="3" id="KW-1185">Reference proteome</keyword>